<dbReference type="RefSeq" id="WP_343951759.1">
    <property type="nucleotide sequence ID" value="NZ_BAAAHQ010000023.1"/>
</dbReference>
<keyword evidence="5" id="KW-1185">Reference proteome</keyword>
<organism evidence="4 5">
    <name type="scientific">Nonomuraea longicatena</name>
    <dbReference type="NCBI Taxonomy" id="83682"/>
    <lineage>
        <taxon>Bacteria</taxon>
        <taxon>Bacillati</taxon>
        <taxon>Actinomycetota</taxon>
        <taxon>Actinomycetes</taxon>
        <taxon>Streptosporangiales</taxon>
        <taxon>Streptosporangiaceae</taxon>
        <taxon>Nonomuraea</taxon>
    </lineage>
</organism>
<dbReference type="PROSITE" id="PS50937">
    <property type="entry name" value="HTH_MERR_2"/>
    <property type="match status" value="1"/>
</dbReference>
<evidence type="ECO:0000313" key="4">
    <source>
        <dbReference type="EMBL" id="GAA0935347.1"/>
    </source>
</evidence>
<dbReference type="Gene3D" id="1.10.1660.10">
    <property type="match status" value="1"/>
</dbReference>
<evidence type="ECO:0000256" key="2">
    <source>
        <dbReference type="SAM" id="Coils"/>
    </source>
</evidence>
<dbReference type="InterPro" id="IPR000551">
    <property type="entry name" value="MerR-type_HTH_dom"/>
</dbReference>
<dbReference type="Proteomes" id="UP001501578">
    <property type="component" value="Unassembled WGS sequence"/>
</dbReference>
<dbReference type="InterPro" id="IPR009061">
    <property type="entry name" value="DNA-bd_dom_put_sf"/>
</dbReference>
<dbReference type="PRINTS" id="PR00040">
    <property type="entry name" value="HTHMERR"/>
</dbReference>
<dbReference type="EMBL" id="BAAAHQ010000023">
    <property type="protein sequence ID" value="GAA0935347.1"/>
    <property type="molecule type" value="Genomic_DNA"/>
</dbReference>
<evidence type="ECO:0000256" key="1">
    <source>
        <dbReference type="ARBA" id="ARBA00023125"/>
    </source>
</evidence>
<keyword evidence="2" id="KW-0175">Coiled coil</keyword>
<dbReference type="PANTHER" id="PTHR30204:SF93">
    <property type="entry name" value="HTH MERR-TYPE DOMAIN-CONTAINING PROTEIN"/>
    <property type="match status" value="1"/>
</dbReference>
<dbReference type="PANTHER" id="PTHR30204">
    <property type="entry name" value="REDOX-CYCLING DRUG-SENSING TRANSCRIPTIONAL ACTIVATOR SOXR"/>
    <property type="match status" value="1"/>
</dbReference>
<dbReference type="SMART" id="SM00422">
    <property type="entry name" value="HTH_MERR"/>
    <property type="match status" value="1"/>
</dbReference>
<keyword evidence="1" id="KW-0238">DNA-binding</keyword>
<comment type="caution">
    <text evidence="4">The sequence shown here is derived from an EMBL/GenBank/DDBJ whole genome shotgun (WGS) entry which is preliminary data.</text>
</comment>
<accession>A0ABN1PZ49</accession>
<proteinExistence type="predicted"/>
<gene>
    <name evidence="4" type="ORF">GCM10009560_43370</name>
</gene>
<dbReference type="CDD" id="cd00592">
    <property type="entry name" value="HTH_MerR-like"/>
    <property type="match status" value="1"/>
</dbReference>
<dbReference type="SUPFAM" id="SSF46955">
    <property type="entry name" value="Putative DNA-binding domain"/>
    <property type="match status" value="1"/>
</dbReference>
<feature type="coiled-coil region" evidence="2">
    <location>
        <begin position="72"/>
        <end position="99"/>
    </location>
</feature>
<dbReference type="Pfam" id="PF13411">
    <property type="entry name" value="MerR_1"/>
    <property type="match status" value="1"/>
</dbReference>
<evidence type="ECO:0000259" key="3">
    <source>
        <dbReference type="PROSITE" id="PS50937"/>
    </source>
</evidence>
<feature type="domain" description="HTH merR-type" evidence="3">
    <location>
        <begin position="1"/>
        <end position="69"/>
    </location>
</feature>
<name>A0ABN1PZ49_9ACTN</name>
<reference evidence="4 5" key="1">
    <citation type="journal article" date="2019" name="Int. J. Syst. Evol. Microbiol.">
        <title>The Global Catalogue of Microorganisms (GCM) 10K type strain sequencing project: providing services to taxonomists for standard genome sequencing and annotation.</title>
        <authorList>
            <consortium name="The Broad Institute Genomics Platform"/>
            <consortium name="The Broad Institute Genome Sequencing Center for Infectious Disease"/>
            <person name="Wu L."/>
            <person name="Ma J."/>
        </authorList>
    </citation>
    <scope>NUCLEOTIDE SEQUENCE [LARGE SCALE GENOMIC DNA]</scope>
    <source>
        <strain evidence="4 5">JCM 11136</strain>
    </source>
</reference>
<protein>
    <submittedName>
        <fullName evidence="4">MerR family transcriptional regulator</fullName>
    </submittedName>
</protein>
<evidence type="ECO:0000313" key="5">
    <source>
        <dbReference type="Proteomes" id="UP001501578"/>
    </source>
</evidence>
<dbReference type="InterPro" id="IPR047057">
    <property type="entry name" value="MerR_fam"/>
</dbReference>
<sequence>MRIGQLAALAGVSTRAVRHYHHLGLLPEPRRLANGYREYTLREAVTLARIRRLSELGLALEEIRDVLDDDRGRELREVLVELDEDLARQEEEIRDRRARLAPLLAQDELHPDDAVSPDMATVLGRLPQAEGEMAQRDREWLALLDTTLADRDRPDVIASLLSMPEPDADHAARVQEVFSELDALADADLDEDDPRVDELARRLIELTPSALLPAGEFRIPEESDAFIRAFLADLPPAQSVVVRRVIALLAGS</sequence>